<sequence length="66" mass="7748">MKQSNYRRGVRLRPALDAGGRYWYAWSINCRIQSNDCVMPDPHPMHAKTRHQLIERVDQVLNKLGV</sequence>
<gene>
    <name evidence="1" type="ORF">LCGC14_0595090</name>
</gene>
<accession>A0A0F9RC91</accession>
<comment type="caution">
    <text evidence="1">The sequence shown here is derived from an EMBL/GenBank/DDBJ whole genome shotgun (WGS) entry which is preliminary data.</text>
</comment>
<proteinExistence type="predicted"/>
<protein>
    <submittedName>
        <fullName evidence="1">Uncharacterized protein</fullName>
    </submittedName>
</protein>
<name>A0A0F9RC91_9ZZZZ</name>
<reference evidence="1" key="1">
    <citation type="journal article" date="2015" name="Nature">
        <title>Complex archaea that bridge the gap between prokaryotes and eukaryotes.</title>
        <authorList>
            <person name="Spang A."/>
            <person name="Saw J.H."/>
            <person name="Jorgensen S.L."/>
            <person name="Zaremba-Niedzwiedzka K."/>
            <person name="Martijn J."/>
            <person name="Lind A.E."/>
            <person name="van Eijk R."/>
            <person name="Schleper C."/>
            <person name="Guy L."/>
            <person name="Ettema T.J."/>
        </authorList>
    </citation>
    <scope>NUCLEOTIDE SEQUENCE</scope>
</reference>
<organism evidence="1">
    <name type="scientific">marine sediment metagenome</name>
    <dbReference type="NCBI Taxonomy" id="412755"/>
    <lineage>
        <taxon>unclassified sequences</taxon>
        <taxon>metagenomes</taxon>
        <taxon>ecological metagenomes</taxon>
    </lineage>
</organism>
<dbReference type="EMBL" id="LAZR01000940">
    <property type="protein sequence ID" value="KKN54160.1"/>
    <property type="molecule type" value="Genomic_DNA"/>
</dbReference>
<evidence type="ECO:0000313" key="1">
    <source>
        <dbReference type="EMBL" id="KKN54160.1"/>
    </source>
</evidence>
<dbReference type="AlphaFoldDB" id="A0A0F9RC91"/>